<evidence type="ECO:0000313" key="3">
    <source>
        <dbReference type="Proteomes" id="UP000422108"/>
    </source>
</evidence>
<dbReference type="RefSeq" id="WP_176603549.1">
    <property type="nucleotide sequence ID" value="NZ_AP021879.1"/>
</dbReference>
<keyword evidence="3" id="KW-1185">Reference proteome</keyword>
<keyword evidence="1" id="KW-0472">Membrane</keyword>
<feature type="transmembrane region" description="Helical" evidence="1">
    <location>
        <begin position="12"/>
        <end position="31"/>
    </location>
</feature>
<gene>
    <name evidence="2" type="ORF">DSCOOX_63460</name>
</gene>
<reference evidence="2 3" key="1">
    <citation type="submission" date="2019-11" db="EMBL/GenBank/DDBJ databases">
        <title>Comparative genomics of hydrocarbon-degrading Desulfosarcina strains.</title>
        <authorList>
            <person name="Watanabe M."/>
            <person name="Kojima H."/>
            <person name="Fukui M."/>
        </authorList>
    </citation>
    <scope>NUCLEOTIDE SEQUENCE [LARGE SCALE GENOMIC DNA]</scope>
    <source>
        <strain evidence="3">oXyS1</strain>
    </source>
</reference>
<dbReference type="AlphaFoldDB" id="A0A5K8AL02"/>
<proteinExistence type="predicted"/>
<sequence>MKQTKIKNPLTVISIFAGLAEVSGTAILPLLDASAQSYYIWFLMIFPLVIVILFFMTLNFNHKVLYAPSDFSDEANFINLFDRATPLQKEKSLNDDVKQILNEEQSVDQSKSIQPANIDTIKIRSLVLLSEQYALSRIEEEFKTEVGRDVTVSVEGDNRSYMLDGSLHLGNWTIGIQVKYVEKTIQLRQRIRSAVSQGMLFFDILKPVEPYKAKLIVAIVCISKELQAEIAMVAEKILREISTDMEIPTDYRIYNLEDIANPNN</sequence>
<dbReference type="Proteomes" id="UP000422108">
    <property type="component" value="Chromosome"/>
</dbReference>
<feature type="transmembrane region" description="Helical" evidence="1">
    <location>
        <begin position="37"/>
        <end position="58"/>
    </location>
</feature>
<organism evidence="2 3">
    <name type="scientific">Desulfosarcina ovata subsp. ovata</name>
    <dbReference type="NCBI Taxonomy" id="2752305"/>
    <lineage>
        <taxon>Bacteria</taxon>
        <taxon>Pseudomonadati</taxon>
        <taxon>Thermodesulfobacteriota</taxon>
        <taxon>Desulfobacteria</taxon>
        <taxon>Desulfobacterales</taxon>
        <taxon>Desulfosarcinaceae</taxon>
        <taxon>Desulfosarcina</taxon>
    </lineage>
</organism>
<dbReference type="EMBL" id="AP021879">
    <property type="protein sequence ID" value="BBO93166.1"/>
    <property type="molecule type" value="Genomic_DNA"/>
</dbReference>
<evidence type="ECO:0000313" key="2">
    <source>
        <dbReference type="EMBL" id="BBO93166.1"/>
    </source>
</evidence>
<evidence type="ECO:0000256" key="1">
    <source>
        <dbReference type="SAM" id="Phobius"/>
    </source>
</evidence>
<keyword evidence="1" id="KW-1133">Transmembrane helix</keyword>
<accession>A0A5K8AL02</accession>
<name>A0A5K8AL02_9BACT</name>
<protein>
    <submittedName>
        <fullName evidence="2">Uncharacterized protein</fullName>
    </submittedName>
</protein>
<keyword evidence="1" id="KW-0812">Transmembrane</keyword>